<dbReference type="Pfam" id="PF01562">
    <property type="entry name" value="Pep_M12B_propep"/>
    <property type="match status" value="1"/>
</dbReference>
<dbReference type="Gene3D" id="2.20.100.10">
    <property type="entry name" value="Thrombospondin type-1 (TSP1) repeat"/>
    <property type="match status" value="13"/>
</dbReference>
<feature type="binding site" evidence="17">
    <location>
        <position position="368"/>
    </location>
    <ligand>
        <name>Ca(2+)</name>
        <dbReference type="ChEBI" id="CHEBI:29108"/>
        <label>2</label>
    </ligand>
</feature>
<keyword evidence="4" id="KW-0964">Secreted</keyword>
<evidence type="ECO:0000256" key="21">
    <source>
        <dbReference type="SAM" id="Phobius"/>
    </source>
</evidence>
<dbReference type="PROSITE" id="PS50092">
    <property type="entry name" value="TSP1"/>
    <property type="match status" value="14"/>
</dbReference>
<feature type="domain" description="Reverse transcriptase" evidence="23">
    <location>
        <begin position="772"/>
        <end position="1090"/>
    </location>
</feature>
<accession>A0AAE0UYE5</accession>
<comment type="subcellular location">
    <subcellularLocation>
        <location evidence="1">Secreted</location>
        <location evidence="1">Extracellular space</location>
        <location evidence="1">Extracellular matrix</location>
    </subcellularLocation>
</comment>
<organism evidence="25 26">
    <name type="scientific">Hemibagrus guttatus</name>
    <dbReference type="NCBI Taxonomy" id="175788"/>
    <lineage>
        <taxon>Eukaryota</taxon>
        <taxon>Metazoa</taxon>
        <taxon>Chordata</taxon>
        <taxon>Craniata</taxon>
        <taxon>Vertebrata</taxon>
        <taxon>Euteleostomi</taxon>
        <taxon>Actinopterygii</taxon>
        <taxon>Neopterygii</taxon>
        <taxon>Teleostei</taxon>
        <taxon>Ostariophysi</taxon>
        <taxon>Siluriformes</taxon>
        <taxon>Bagridae</taxon>
        <taxon>Hemibagrus</taxon>
    </lineage>
</organism>
<comment type="caution">
    <text evidence="19">Lacks conserved residue(s) required for the propagation of feature annotation.</text>
</comment>
<dbReference type="PANTHER" id="PTHR13723:SF165">
    <property type="entry name" value="A DISINTEGRIN AND METALLOPROTEINASE WITH THROMBOSPONDIN MOTIFS 20"/>
    <property type="match status" value="1"/>
</dbReference>
<dbReference type="Gene3D" id="3.30.70.270">
    <property type="match status" value="1"/>
</dbReference>
<dbReference type="PANTHER" id="PTHR13723">
    <property type="entry name" value="ADAMTS A DISINTEGRIN AND METALLOPROTEASE WITH THROMBOSPONDIN MOTIFS PROTEASE"/>
    <property type="match status" value="1"/>
</dbReference>
<feature type="binding site" evidence="17">
    <location>
        <position position="285"/>
    </location>
    <ligand>
        <name>Ca(2+)</name>
        <dbReference type="ChEBI" id="CHEBI:29108"/>
        <label>1</label>
    </ligand>
</feature>
<proteinExistence type="inferred from homology"/>
<dbReference type="SUPFAM" id="SSF55486">
    <property type="entry name" value="Metalloproteases ('zincins'), catalytic domain"/>
    <property type="match status" value="1"/>
</dbReference>
<evidence type="ECO:0000313" key="26">
    <source>
        <dbReference type="Proteomes" id="UP001274896"/>
    </source>
</evidence>
<dbReference type="CDD" id="cd04273">
    <property type="entry name" value="ZnMc_ADAMTS_like"/>
    <property type="match status" value="1"/>
</dbReference>
<keyword evidence="15" id="KW-0325">Glycoprotein</keyword>
<keyword evidence="8 17" id="KW-0479">Metal-binding</keyword>
<name>A0AAE0UYE5_9TELE</name>
<keyword evidence="21" id="KW-1133">Transmembrane helix</keyword>
<keyword evidence="6" id="KW-0645">Protease</keyword>
<dbReference type="GO" id="GO:0030198">
    <property type="term" value="P:extracellular matrix organization"/>
    <property type="evidence" value="ECO:0007669"/>
    <property type="project" value="InterPro"/>
</dbReference>
<dbReference type="Pfam" id="PF00090">
    <property type="entry name" value="TSP_1"/>
    <property type="match status" value="1"/>
</dbReference>
<dbReference type="InterPro" id="IPR002870">
    <property type="entry name" value="Peptidase_M12B_N"/>
</dbReference>
<feature type="binding site" evidence="17">
    <location>
        <position position="368"/>
    </location>
    <ligand>
        <name>Ca(2+)</name>
        <dbReference type="ChEBI" id="CHEBI:29108"/>
        <label>1</label>
    </ligand>
</feature>
<evidence type="ECO:0000259" key="23">
    <source>
        <dbReference type="PROSITE" id="PS50878"/>
    </source>
</evidence>
<dbReference type="EC" id="3.1.26.4" evidence="3"/>
<keyword evidence="9" id="KW-0732">Signal</keyword>
<dbReference type="InterPro" id="IPR000477">
    <property type="entry name" value="RT_dom"/>
</dbReference>
<keyword evidence="10" id="KW-0677">Repeat</keyword>
<dbReference type="InterPro" id="IPR024079">
    <property type="entry name" value="MetalloPept_cat_dom_sf"/>
</dbReference>
<dbReference type="PROSITE" id="PS51046">
    <property type="entry name" value="GON"/>
    <property type="match status" value="1"/>
</dbReference>
<sequence length="2472" mass="280706">TGEGEQKAGGGEEEAAASASRRKTMPLAIWLLGLVCHLAGLAWSLHMHRLHPKQESFVRQLSTYEIVTPVRVNDFGELFPQQLHYRRRRRSADSDSDLAAARRAHYRVEAFGERFHLNLSADAAFIAPSYAVTHLGEPDSRGHDPEDMRHCFFQGHVNGQRRHRAVFSLCTGLIGTFTTHSGEYFLEPLMTADEEEYEEEHNKPHLVYKHERKNRQDSDASEPCASSDHMKKHNHFHSNGSIEEDVKSVWENMDKHLPGMQQSTSKNDSSGSRRKRFLSYPRFVELMVTADAKMVRHHGRNLEHYILTIMSVVAAVYKDPSVGNLINIMIVKLIIIHNEQEGPNVNRYAAATLHNFCVWQQSQNVLDDSHPSHHDTALLITREDICREKDKCDTLGLAELGTMCDPYRSCSISEENGLSSSFTIAHELGHVFNMPHDNHPKCREAGMKHQYHVMAPTLNYDTSPWSWSKCSQKYITEFLDTGYGECLLDEPVGRSYDLPVKLPGQIYNANRQCELMFGPGSQVCPFMRQCKRLWCTSAEGDHKGCRTQHMPLADGTECGYGMVGCELEEKERFWSELDEVMESIPMGERVVIGVDFNGHVGEVNTGDEEVMGKFGVKERNLEGQMVVDFAKRMDMAVVNTYFQKREEHRVTYKSGEFRQKLRQALGGQVVLPDDWETTAEVIRETGRKVLGVSSGRRKEDKETWWWNEEVQDSIQKKRLAKKKWDMDKTEENRQEYKELQCRVKREVSKAKQKAYDELYTRLDTREGQKDLYRLVRQRDGDGKDVQQVRVIKDRDGGVHTSEESVQRRWKEYFEELMNEENKREKRVEGVNSVEQKVDKIRKDEVRKALKRMKSGKAVGPDDIPVKVWKCLGEAAVEFLTSLFNRVLENLEKAYDRVPREELWYCMRKSGVAEKYVRLVQDMYERSRTVVRCVVGQTEEFKVEVGLHQGSALSPFLFAMVMDQLSEEVRQESPWTMMFADDIVICSESREQVEENLERWRCALERRGMKVSRIQSNGECGKEVKKRVQAVSLRKRQESELEVAELNMLRFSFGGTRLDRIRNEYITGTAHVGRLGDKVREARLRWFGHVQRKESEYIGDVCATAMPAFVKVVGLCWGNLHCRHGMCVNREIEARPVHGEWGPWGPYSMCSRTCGGGTRSTSRDCNRPEPRNGGRFCVGRRMKFRSCNTEPCPRGRRDFREEQCSQFDGKHFNISGLPSTVRWVPKYSGILMKDQCKLFCRVAGTMSYYQLQDRVVDGTPCGPDTYDICVQGLCRQAGCDHVLNSKARNDKCGVCGGDNSSCRTVAGTFNNAQYGYNVVVRIPAGATNIDIRQVSYSGTPEDDNYLALSDSQSNFLVNGNFVVSMFKREISFKGTQIEYSGSNTTEERVNCTERVEEELILQVLCVGNLYSPDVRYSFNIPIEEHQEQFVWDPSGPWQECSRMCQGERRRKPVCARKSDRLVVSDQRCEHLPRPRGVLESCNIDCELSRVKRESERVESRACADLTKPQSRELCHGDCLLKSWQYSAWSQCSKSCGRGTRTRDSYCMNNLGHRLAERECSEYQRAVSEPCNDTPCPDWSISEWTECTVTCAKGVRRRQVFCVLAEERLSDELCDSNSKPRTISSCVHSECASWQVGAWSTCAVTCGHGYQMRAVRCVSGAYGKTMDDRECNAASRPRDSQECDLSACPHTSLALSTPRPAASGHLHIQWRFGSWTTCSVSCGKGEKARYVSCRDSQGRIADEAYCAHLPRPPETSVCFSPCGQWREGEWSPCSVSCGVGHAKRQVVCMNYNQQVDESFCHLDEKPSSEQECAAAPCHSAYQLWPNNQPYFPPDPRSHPGHSSWNVPSADHQWRTGPWGSCSSTCEGGFQRRVVVCQDSEGRSTNYCDERVKPSESKSCDSGPCPLWNYGSWGECSLLCGGGQRTRLVVCQRPNGQRLNEHNCDMLDKPPDVERCNMQPCPGSASWHRRPWKPCSVTCGKGTIQRDLVCVYYNQTETEEEHCAHLPRPKTRKLCRAGQCPSWKTNKWQACTVTCGVGVQKRDVYCRLKGKGRVEEDMCDARLRPSSLQQCLSHECHGYSWSASEWQEILSKVLPLFHLHVKCNATCGEGMRHRTVLCVDGLKNPVSERLCDPSSKPELYQPCIIAPCQYVWVTATWAQCSVSCGAGYQQRMVSCTAVPSASNLQVFGAQSYTQVLASKCPQPPPPNIQPCQLPVCLLPTYWKAGPWGKCSQTCGAGVMQRTVECLTDKHLPSKNCSLSSRPHSQAACRLRHCELASNCKELQMREEIRKDGEYPLRVKSRVLQIYCAAMQTNYPKEYVTLRSGHTDNYSEVYGYRLNNPFECPHNGSRRQDCACRNDYPAVGYTLFHRVRLDLSTMRIITTDVQFSKTLLGHPVPFGSAGDCYSAARCPQGQFSINLTGTRLKVAELTKWVPQGNYVSIKVHRSEDGTRIYGRCGGFCGKCLPHPHTGLLVQVQ</sequence>
<keyword evidence="13" id="KW-0482">Metalloprotease</keyword>
<evidence type="ECO:0000256" key="18">
    <source>
        <dbReference type="PIRSR" id="PIRSR613273-3"/>
    </source>
</evidence>
<keyword evidence="21" id="KW-0472">Membrane</keyword>
<feature type="domain" description="GON" evidence="24">
    <location>
        <begin position="2272"/>
        <end position="2472"/>
    </location>
</feature>
<evidence type="ECO:0000256" key="17">
    <source>
        <dbReference type="PIRSR" id="PIRSR613273-2"/>
    </source>
</evidence>
<evidence type="ECO:0000256" key="16">
    <source>
        <dbReference type="PIRSR" id="PIRSR613273-1"/>
    </source>
</evidence>
<dbReference type="Gene3D" id="3.40.390.10">
    <property type="entry name" value="Collagenase (Catalytic Domain)"/>
    <property type="match status" value="1"/>
</dbReference>
<evidence type="ECO:0000256" key="7">
    <source>
        <dbReference type="ARBA" id="ARBA00022685"/>
    </source>
</evidence>
<dbReference type="FunFam" id="2.20.100.10:FF:000006">
    <property type="entry name" value="A disintegrin and metalloproteinase with thrombospondin motifs 1"/>
    <property type="match status" value="1"/>
</dbReference>
<evidence type="ECO:0000256" key="2">
    <source>
        <dbReference type="ARBA" id="ARBA00010879"/>
    </source>
</evidence>
<dbReference type="InterPro" id="IPR013273">
    <property type="entry name" value="ADAMTS/ADAMTS-like"/>
</dbReference>
<feature type="binding site" evidence="17 19">
    <location>
        <position position="426"/>
    </location>
    <ligand>
        <name>Zn(2+)</name>
        <dbReference type="ChEBI" id="CHEBI:29105"/>
        <note>catalytic</note>
    </ligand>
</feature>
<dbReference type="InterPro" id="IPR012314">
    <property type="entry name" value="Pept_M12B_GON-ADAMTSs"/>
</dbReference>
<dbReference type="InterPro" id="IPR045371">
    <property type="entry name" value="ADAMTS_CR_3"/>
</dbReference>
<evidence type="ECO:0000256" key="1">
    <source>
        <dbReference type="ARBA" id="ARBA00004498"/>
    </source>
</evidence>
<feature type="binding site" evidence="17">
    <location>
        <position position="375"/>
    </location>
    <ligand>
        <name>Ca(2+)</name>
        <dbReference type="ChEBI" id="CHEBI:29108"/>
        <label>1</label>
    </ligand>
</feature>
<dbReference type="Pfam" id="PF17771">
    <property type="entry name" value="ADAMTS_CR_2"/>
    <property type="match status" value="1"/>
</dbReference>
<dbReference type="InterPro" id="IPR001590">
    <property type="entry name" value="Peptidase_M12B"/>
</dbReference>
<keyword evidence="12 17" id="KW-0862">Zinc</keyword>
<dbReference type="FunFam" id="2.60.120.830:FF:000001">
    <property type="entry name" value="A disintegrin and metalloproteinase with thrombospondin motifs 1"/>
    <property type="match status" value="1"/>
</dbReference>
<feature type="binding site" evidence="17 19">
    <location>
        <position position="436"/>
    </location>
    <ligand>
        <name>Zn(2+)</name>
        <dbReference type="ChEBI" id="CHEBI:29105"/>
        <note>catalytic</note>
    </ligand>
</feature>
<dbReference type="InterPro" id="IPR036691">
    <property type="entry name" value="Endo/exonu/phosph_ase_sf"/>
</dbReference>
<feature type="domain" description="Peptidase M12B" evidence="22">
    <location>
        <begin position="282"/>
        <end position="491"/>
    </location>
</feature>
<evidence type="ECO:0000256" key="19">
    <source>
        <dbReference type="PROSITE-ProRule" id="PRU00276"/>
    </source>
</evidence>
<feature type="compositionally biased region" description="Basic residues" evidence="20">
    <location>
        <begin position="204"/>
        <end position="213"/>
    </location>
</feature>
<dbReference type="PROSITE" id="PS50878">
    <property type="entry name" value="RT_POL"/>
    <property type="match status" value="1"/>
</dbReference>
<dbReference type="SMART" id="SM00209">
    <property type="entry name" value="TSP1"/>
    <property type="match status" value="13"/>
</dbReference>
<evidence type="ECO:0000256" key="4">
    <source>
        <dbReference type="ARBA" id="ARBA00022525"/>
    </source>
</evidence>
<feature type="disulfide bond" evidence="18">
    <location>
        <begin position="357"/>
        <end position="410"/>
    </location>
</feature>
<feature type="binding site" evidence="17">
    <location>
        <position position="489"/>
    </location>
    <ligand>
        <name>Ca(2+)</name>
        <dbReference type="ChEBI" id="CHEBI:29108"/>
        <label>2</label>
    </ligand>
</feature>
<evidence type="ECO:0000256" key="8">
    <source>
        <dbReference type="ARBA" id="ARBA00022723"/>
    </source>
</evidence>
<dbReference type="SUPFAM" id="SSF56672">
    <property type="entry name" value="DNA/RNA polymerases"/>
    <property type="match status" value="1"/>
</dbReference>
<evidence type="ECO:0000256" key="14">
    <source>
        <dbReference type="ARBA" id="ARBA00023157"/>
    </source>
</evidence>
<feature type="disulfide bond" evidence="18">
    <location>
        <begin position="442"/>
        <end position="470"/>
    </location>
</feature>
<evidence type="ECO:0000256" key="11">
    <source>
        <dbReference type="ARBA" id="ARBA00022801"/>
    </source>
</evidence>
<keyword evidence="7" id="KW-0165">Cleavage on pair of basic residues</keyword>
<dbReference type="PROSITE" id="PS50215">
    <property type="entry name" value="ADAM_MEPRO"/>
    <property type="match status" value="1"/>
</dbReference>
<dbReference type="InterPro" id="IPR043128">
    <property type="entry name" value="Rev_trsase/Diguanyl_cyclase"/>
</dbReference>
<evidence type="ECO:0000256" key="15">
    <source>
        <dbReference type="ARBA" id="ARBA00023180"/>
    </source>
</evidence>
<dbReference type="InterPro" id="IPR036383">
    <property type="entry name" value="TSP1_rpt_sf"/>
</dbReference>
<dbReference type="InterPro" id="IPR010294">
    <property type="entry name" value="ADAMTS_spacer1"/>
</dbReference>
<evidence type="ECO:0000256" key="13">
    <source>
        <dbReference type="ARBA" id="ARBA00023049"/>
    </source>
</evidence>
<comment type="cofactor">
    <cofactor evidence="17">
        <name>Zn(2+)</name>
        <dbReference type="ChEBI" id="CHEBI:29105"/>
    </cofactor>
    <text evidence="17">Binds 1 zinc ion per subunit.</text>
</comment>
<dbReference type="InterPro" id="IPR000884">
    <property type="entry name" value="TSP1_rpt"/>
</dbReference>
<dbReference type="Pfam" id="PF00078">
    <property type="entry name" value="RVT_1"/>
    <property type="match status" value="1"/>
</dbReference>
<feature type="binding site" evidence="17">
    <location>
        <position position="486"/>
    </location>
    <ligand>
        <name>Ca(2+)</name>
        <dbReference type="ChEBI" id="CHEBI:29108"/>
        <label>1</label>
    </ligand>
</feature>
<evidence type="ECO:0000313" key="25">
    <source>
        <dbReference type="EMBL" id="KAK3526660.1"/>
    </source>
</evidence>
<dbReference type="GO" id="GO:0004222">
    <property type="term" value="F:metalloendopeptidase activity"/>
    <property type="evidence" value="ECO:0007669"/>
    <property type="project" value="InterPro"/>
</dbReference>
<keyword evidence="17" id="KW-0106">Calcium</keyword>
<dbReference type="Pfam" id="PF05986">
    <property type="entry name" value="ADAMTS_spacer1"/>
    <property type="match status" value="1"/>
</dbReference>
<dbReference type="Proteomes" id="UP001274896">
    <property type="component" value="Unassembled WGS sequence"/>
</dbReference>
<feature type="binding site" description="in inhibited form" evidence="17">
    <location>
        <position position="224"/>
    </location>
    <ligand>
        <name>Zn(2+)</name>
        <dbReference type="ChEBI" id="CHEBI:29105"/>
        <note>catalytic</note>
    </ligand>
</feature>
<dbReference type="Pfam" id="PF08685">
    <property type="entry name" value="GON"/>
    <property type="match status" value="1"/>
</dbReference>
<dbReference type="InterPro" id="IPR041645">
    <property type="entry name" value="ADAMTS_CR_2"/>
</dbReference>
<evidence type="ECO:0000259" key="22">
    <source>
        <dbReference type="PROSITE" id="PS50215"/>
    </source>
</evidence>
<feature type="region of interest" description="Disordered" evidence="20">
    <location>
        <begin position="195"/>
        <end position="238"/>
    </location>
</feature>
<feature type="disulfide bond" evidence="18">
    <location>
        <begin position="524"/>
        <end position="545"/>
    </location>
</feature>
<evidence type="ECO:0000259" key="24">
    <source>
        <dbReference type="PROSITE" id="PS51046"/>
    </source>
</evidence>
<evidence type="ECO:0000256" key="20">
    <source>
        <dbReference type="SAM" id="MobiDB-lite"/>
    </source>
</evidence>
<feature type="binding site" evidence="17">
    <location>
        <position position="285"/>
    </location>
    <ligand>
        <name>Ca(2+)</name>
        <dbReference type="ChEBI" id="CHEBI:29108"/>
        <label>2</label>
    </ligand>
</feature>
<dbReference type="Gene3D" id="3.60.10.10">
    <property type="entry name" value="Endonuclease/exonuclease/phosphatase"/>
    <property type="match status" value="1"/>
</dbReference>
<dbReference type="EMBL" id="JAUCMX010000013">
    <property type="protein sequence ID" value="KAK3526660.1"/>
    <property type="molecule type" value="Genomic_DNA"/>
</dbReference>
<evidence type="ECO:0000256" key="12">
    <source>
        <dbReference type="ARBA" id="ARBA00022833"/>
    </source>
</evidence>
<dbReference type="FunFam" id="2.20.100.10:FF:000005">
    <property type="entry name" value="ADAM metallopeptidase with thrombospondin type 1 motif 9"/>
    <property type="match status" value="8"/>
</dbReference>
<dbReference type="GO" id="GO:0008270">
    <property type="term" value="F:zinc ion binding"/>
    <property type="evidence" value="ECO:0007669"/>
    <property type="project" value="InterPro"/>
</dbReference>
<dbReference type="Pfam" id="PF19030">
    <property type="entry name" value="TSP1_ADAMTS"/>
    <property type="match status" value="12"/>
</dbReference>
<dbReference type="GO" id="GO:0004523">
    <property type="term" value="F:RNA-DNA hybrid ribonuclease activity"/>
    <property type="evidence" value="ECO:0007669"/>
    <property type="project" value="UniProtKB-EC"/>
</dbReference>
<evidence type="ECO:0000256" key="9">
    <source>
        <dbReference type="ARBA" id="ARBA00022729"/>
    </source>
</evidence>
<dbReference type="Pfam" id="PF19236">
    <property type="entry name" value="ADAMTS_CR_3"/>
    <property type="match status" value="1"/>
</dbReference>
<evidence type="ECO:0000256" key="3">
    <source>
        <dbReference type="ARBA" id="ARBA00012180"/>
    </source>
</evidence>
<dbReference type="SUPFAM" id="SSF82895">
    <property type="entry name" value="TSP-1 type 1 repeat"/>
    <property type="match status" value="13"/>
</dbReference>
<feature type="binding site" evidence="17 19">
    <location>
        <position position="430"/>
    </location>
    <ligand>
        <name>Zn(2+)</name>
        <dbReference type="ChEBI" id="CHEBI:29105"/>
        <note>catalytic</note>
    </ligand>
</feature>
<gene>
    <name evidence="25" type="ORF">QTP70_030875</name>
</gene>
<feature type="transmembrane region" description="Helical" evidence="21">
    <location>
        <begin position="27"/>
        <end position="45"/>
    </location>
</feature>
<feature type="disulfide bond" evidence="18">
    <location>
        <begin position="513"/>
        <end position="535"/>
    </location>
</feature>
<evidence type="ECO:0000256" key="10">
    <source>
        <dbReference type="ARBA" id="ARBA00022737"/>
    </source>
</evidence>
<reference evidence="25" key="1">
    <citation type="submission" date="2023-06" db="EMBL/GenBank/DDBJ databases">
        <title>Male Hemibagrus guttatus genome.</title>
        <authorList>
            <person name="Bian C."/>
        </authorList>
    </citation>
    <scope>NUCLEOTIDE SEQUENCE</scope>
    <source>
        <strain evidence="25">Male_cb2023</strain>
        <tissue evidence="25">Muscle</tissue>
    </source>
</reference>
<feature type="disulfide bond" evidence="18">
    <location>
        <begin position="386"/>
        <end position="392"/>
    </location>
</feature>
<dbReference type="PRINTS" id="PR01857">
    <property type="entry name" value="ADAMTSFAMILY"/>
</dbReference>
<dbReference type="InterPro" id="IPR050439">
    <property type="entry name" value="ADAMTS_ADAMTS-like"/>
</dbReference>
<feature type="disulfide bond" evidence="18">
    <location>
        <begin position="404"/>
        <end position="486"/>
    </location>
</feature>
<keyword evidence="21" id="KW-0812">Transmembrane</keyword>
<dbReference type="Gene3D" id="2.60.120.830">
    <property type="match status" value="1"/>
</dbReference>
<keyword evidence="11" id="KW-0378">Hydrolase</keyword>
<protein>
    <recommendedName>
        <fullName evidence="3">ribonuclease H</fullName>
        <ecNumber evidence="3">3.1.26.4</ecNumber>
    </recommendedName>
</protein>
<dbReference type="GO" id="GO:0031012">
    <property type="term" value="C:extracellular matrix"/>
    <property type="evidence" value="ECO:0007669"/>
    <property type="project" value="TreeGrafter"/>
</dbReference>
<dbReference type="FunFam" id="3.40.390.10:FF:000001">
    <property type="entry name" value="A disintegrin and metalloproteinase with thrombospondin motifs 1"/>
    <property type="match status" value="1"/>
</dbReference>
<dbReference type="Gene3D" id="3.40.1620.60">
    <property type="match status" value="2"/>
</dbReference>
<dbReference type="InterPro" id="IPR043502">
    <property type="entry name" value="DNA/RNA_pol_sf"/>
</dbReference>
<comment type="caution">
    <text evidence="25">The sequence shown here is derived from an EMBL/GenBank/DDBJ whole genome shotgun (WGS) entry which is preliminary data.</text>
</comment>
<feature type="active site" evidence="16 19">
    <location>
        <position position="427"/>
    </location>
</feature>
<comment type="similarity">
    <text evidence="2">Belongs to the beta type-B retroviral polymerase family. HERV class-II K(HML-2) pol subfamily.</text>
</comment>
<evidence type="ECO:0000256" key="5">
    <source>
        <dbReference type="ARBA" id="ARBA00022530"/>
    </source>
</evidence>
<evidence type="ECO:0000256" key="6">
    <source>
        <dbReference type="ARBA" id="ARBA00022670"/>
    </source>
</evidence>
<feature type="non-terminal residue" evidence="25">
    <location>
        <position position="1"/>
    </location>
</feature>
<dbReference type="GO" id="GO:0006508">
    <property type="term" value="P:proteolysis"/>
    <property type="evidence" value="ECO:0007669"/>
    <property type="project" value="UniProtKB-KW"/>
</dbReference>
<keyword evidence="5" id="KW-0272">Extracellular matrix</keyword>
<feature type="binding site" evidence="17">
    <location>
        <position position="489"/>
    </location>
    <ligand>
        <name>Ca(2+)</name>
        <dbReference type="ChEBI" id="CHEBI:29108"/>
        <label>1</label>
    </ligand>
</feature>
<keyword evidence="14 18" id="KW-1015">Disulfide bond</keyword>
<keyword evidence="26" id="KW-1185">Reference proteome</keyword>
<dbReference type="Pfam" id="PF01421">
    <property type="entry name" value="Reprolysin"/>
    <property type="match status" value="1"/>
</dbReference>